<dbReference type="GO" id="GO:0004674">
    <property type="term" value="F:protein serine/threonine kinase activity"/>
    <property type="evidence" value="ECO:0007669"/>
    <property type="project" value="UniProtKB-EC"/>
</dbReference>
<dbReference type="InterPro" id="IPR011009">
    <property type="entry name" value="Kinase-like_dom_sf"/>
</dbReference>
<dbReference type="OrthoDB" id="9816047at2"/>
<dbReference type="EC" id="2.7.11.1" evidence="7"/>
<dbReference type="Gene3D" id="3.30.200.20">
    <property type="entry name" value="Phosphorylase Kinase, domain 1"/>
    <property type="match status" value="1"/>
</dbReference>
<dbReference type="Proteomes" id="UP000236724">
    <property type="component" value="Unassembled WGS sequence"/>
</dbReference>
<dbReference type="Pfam" id="PF00069">
    <property type="entry name" value="Pkinase"/>
    <property type="match status" value="1"/>
</dbReference>
<dbReference type="Gene3D" id="2.30.30.40">
    <property type="entry name" value="SH3 Domains"/>
    <property type="match status" value="1"/>
</dbReference>
<protein>
    <submittedName>
        <fullName evidence="7">Serine/threonine-protein kinase D</fullName>
        <ecNumber evidence="7">2.7.11.1</ecNumber>
    </submittedName>
</protein>
<dbReference type="PROSITE" id="PS50011">
    <property type="entry name" value="PROTEIN_KINASE_DOM"/>
    <property type="match status" value="1"/>
</dbReference>
<accession>A0A1H6FIW8</accession>
<dbReference type="PANTHER" id="PTHR44167:SF24">
    <property type="entry name" value="SERINE_THREONINE-PROTEIN KINASE CHK2"/>
    <property type="match status" value="1"/>
</dbReference>
<evidence type="ECO:0000256" key="5">
    <source>
        <dbReference type="SAM" id="MobiDB-lite"/>
    </source>
</evidence>
<feature type="binding site" evidence="3">
    <location>
        <position position="52"/>
    </location>
    <ligand>
        <name>ATP</name>
        <dbReference type="ChEBI" id="CHEBI:30616"/>
    </ligand>
</feature>
<dbReference type="PROSITE" id="PS00107">
    <property type="entry name" value="PROTEIN_KINASE_ATP"/>
    <property type="match status" value="1"/>
</dbReference>
<dbReference type="PANTHER" id="PTHR44167">
    <property type="entry name" value="OVARIAN-SPECIFIC SERINE/THREONINE-PROTEIN KINASE LOK-RELATED"/>
    <property type="match status" value="1"/>
</dbReference>
<dbReference type="Gene3D" id="1.10.510.10">
    <property type="entry name" value="Transferase(Phosphotransferase) domain 1"/>
    <property type="match status" value="1"/>
</dbReference>
<dbReference type="AlphaFoldDB" id="A0A1H6FIW8"/>
<reference evidence="7 8" key="1">
    <citation type="submission" date="2016-10" db="EMBL/GenBank/DDBJ databases">
        <authorList>
            <person name="de Groot N.N."/>
        </authorList>
    </citation>
    <scope>NUCLEOTIDE SEQUENCE [LARGE SCALE GENOMIC DNA]</scope>
    <source>
        <strain evidence="7">MBHS1</strain>
    </source>
</reference>
<feature type="compositionally biased region" description="Polar residues" evidence="5">
    <location>
        <begin position="312"/>
        <end position="346"/>
    </location>
</feature>
<feature type="region of interest" description="Disordered" evidence="5">
    <location>
        <begin position="304"/>
        <end position="346"/>
    </location>
</feature>
<dbReference type="InterPro" id="IPR000719">
    <property type="entry name" value="Prot_kinase_dom"/>
</dbReference>
<dbReference type="GO" id="GO:0005524">
    <property type="term" value="F:ATP binding"/>
    <property type="evidence" value="ECO:0007669"/>
    <property type="project" value="UniProtKB-UniRule"/>
</dbReference>
<dbReference type="RefSeq" id="WP_103922487.1">
    <property type="nucleotide sequence ID" value="NZ_FMSV02000557.1"/>
</dbReference>
<keyword evidence="2 3" id="KW-0067">ATP-binding</keyword>
<feature type="coiled-coil region" evidence="4">
    <location>
        <begin position="394"/>
        <end position="449"/>
    </location>
</feature>
<feature type="domain" description="Protein kinase" evidence="6">
    <location>
        <begin position="23"/>
        <end position="301"/>
    </location>
</feature>
<evidence type="ECO:0000256" key="2">
    <source>
        <dbReference type="ARBA" id="ARBA00022840"/>
    </source>
</evidence>
<keyword evidence="4" id="KW-0175">Coiled coil</keyword>
<keyword evidence="7" id="KW-0418">Kinase</keyword>
<dbReference type="SUPFAM" id="SSF56112">
    <property type="entry name" value="Protein kinase-like (PK-like)"/>
    <property type="match status" value="1"/>
</dbReference>
<dbReference type="InterPro" id="IPR008271">
    <property type="entry name" value="Ser/Thr_kinase_AS"/>
</dbReference>
<keyword evidence="1 3" id="KW-0547">Nucleotide-binding</keyword>
<proteinExistence type="predicted"/>
<evidence type="ECO:0000259" key="6">
    <source>
        <dbReference type="PROSITE" id="PS50011"/>
    </source>
</evidence>
<organism evidence="7 8">
    <name type="scientific">Candidatus Venteria ishoeyi</name>
    <dbReference type="NCBI Taxonomy" id="1899563"/>
    <lineage>
        <taxon>Bacteria</taxon>
        <taxon>Pseudomonadati</taxon>
        <taxon>Pseudomonadota</taxon>
        <taxon>Gammaproteobacteria</taxon>
        <taxon>Thiotrichales</taxon>
        <taxon>Thiotrichaceae</taxon>
        <taxon>Venteria</taxon>
    </lineage>
</organism>
<sequence length="536" mass="59722">MPITPHPQEHRNALPPGYQLEDYQIIKILGGGGFGITYLAEDVNLTTQFAIKEYFPNEFAVRESGHTVHPQSAKSAEFFDWGLVRFIEEAQTLGKFKHRNIVRVARFFRANNTAYIVMDYEEGETLSSMLAASGETATEEEIQTIIMPLLTGLEVVHDAGYYHRDIKPGNIYLRKNSYEPVLIDFGAARYALGSQSRTITSIVTPGYAALEQYGSKTSQGAYTDIYGLGAVLYRLISGHIPIEAAERAHALALKEPDPLQRAVNVGAGRYSENLLAGIDWALQLSERDRPQNVRDWKAVFEKKSTPEPIARVNTTPPHSQPSSTAQASTPLAQTASQPRSTAESAPKQTNYIVPALIGVIMLMGGVWFFSQQSSQPTAPAPQVIASPALVAAVDTEQQAELEQTRAALEQAKRKRIEAERQRLATEVALKRAEQQVVRERIARRETQKQQENWQPQQNRYIGYYNVVKVAANDVLNIRQTLNYRSQKLGAIPPDATCVPALDSDRSTKGGRWLQIQYNSTVGWVNGKYLQKNSNCY</sequence>
<name>A0A1H6FIW8_9GAMM</name>
<dbReference type="SMART" id="SM00220">
    <property type="entry name" value="S_TKc"/>
    <property type="match status" value="1"/>
</dbReference>
<dbReference type="PROSITE" id="PS00108">
    <property type="entry name" value="PROTEIN_KINASE_ST"/>
    <property type="match status" value="1"/>
</dbReference>
<evidence type="ECO:0000313" key="8">
    <source>
        <dbReference type="Proteomes" id="UP000236724"/>
    </source>
</evidence>
<gene>
    <name evidence="7" type="primary">spkD_5</name>
    <name evidence="7" type="ORF">MBHS_04888</name>
</gene>
<dbReference type="CDD" id="cd14014">
    <property type="entry name" value="STKc_PknB_like"/>
    <property type="match status" value="1"/>
</dbReference>
<dbReference type="EMBL" id="FMSV02000557">
    <property type="protein sequence ID" value="SEH08995.1"/>
    <property type="molecule type" value="Genomic_DNA"/>
</dbReference>
<keyword evidence="7" id="KW-0808">Transferase</keyword>
<evidence type="ECO:0000256" key="4">
    <source>
        <dbReference type="SAM" id="Coils"/>
    </source>
</evidence>
<evidence type="ECO:0000313" key="7">
    <source>
        <dbReference type="EMBL" id="SEH08995.1"/>
    </source>
</evidence>
<evidence type="ECO:0000256" key="1">
    <source>
        <dbReference type="ARBA" id="ARBA00022741"/>
    </source>
</evidence>
<keyword evidence="8" id="KW-1185">Reference proteome</keyword>
<evidence type="ECO:0000256" key="3">
    <source>
        <dbReference type="PROSITE-ProRule" id="PRU10141"/>
    </source>
</evidence>
<dbReference type="InterPro" id="IPR017441">
    <property type="entry name" value="Protein_kinase_ATP_BS"/>
</dbReference>